<name>A0A1G6YA04_9BACT</name>
<dbReference type="RefSeq" id="WP_087941486.1">
    <property type="nucleotide sequence ID" value="NZ_FNAC01000085.1"/>
</dbReference>
<keyword evidence="2" id="KW-0540">Nuclease</keyword>
<dbReference type="Pfam" id="PF12183">
    <property type="entry name" value="NotI"/>
    <property type="match status" value="1"/>
</dbReference>
<reference evidence="3" key="1">
    <citation type="submission" date="2016-10" db="EMBL/GenBank/DDBJ databases">
        <authorList>
            <person name="Varghese N."/>
            <person name="Submissions S."/>
        </authorList>
    </citation>
    <scope>NUCLEOTIDE SEQUENCE [LARGE SCALE GENOMIC DNA]</scope>
    <source>
        <strain evidence="3">DSM 23095</strain>
    </source>
</reference>
<organism evidence="2 3">
    <name type="scientific">Algoriphagus faecimaris</name>
    <dbReference type="NCBI Taxonomy" id="686796"/>
    <lineage>
        <taxon>Bacteria</taxon>
        <taxon>Pseudomonadati</taxon>
        <taxon>Bacteroidota</taxon>
        <taxon>Cytophagia</taxon>
        <taxon>Cytophagales</taxon>
        <taxon>Cyclobacteriaceae</taxon>
        <taxon>Algoriphagus</taxon>
    </lineage>
</organism>
<dbReference type="GO" id="GO:0004519">
    <property type="term" value="F:endonuclease activity"/>
    <property type="evidence" value="ECO:0007669"/>
    <property type="project" value="UniProtKB-KW"/>
</dbReference>
<dbReference type="Proteomes" id="UP000199060">
    <property type="component" value="Unassembled WGS sequence"/>
</dbReference>
<proteinExistence type="predicted"/>
<evidence type="ECO:0000313" key="3">
    <source>
        <dbReference type="Proteomes" id="UP000199060"/>
    </source>
</evidence>
<evidence type="ECO:0000259" key="1">
    <source>
        <dbReference type="Pfam" id="PF12183"/>
    </source>
</evidence>
<keyword evidence="2" id="KW-0255">Endonuclease</keyword>
<gene>
    <name evidence="2" type="ORF">SAMN04488104_10853</name>
</gene>
<dbReference type="OrthoDB" id="951760at2"/>
<evidence type="ECO:0000313" key="2">
    <source>
        <dbReference type="EMBL" id="SDD86406.1"/>
    </source>
</evidence>
<accession>A0A1G6YA04</accession>
<feature type="domain" description="Restriction endonuclease type II NotI" evidence="1">
    <location>
        <begin position="26"/>
        <end position="234"/>
    </location>
</feature>
<dbReference type="STRING" id="686796.SAMN04488104_10853"/>
<dbReference type="EMBL" id="FNAC01000085">
    <property type="protein sequence ID" value="SDD86406.1"/>
    <property type="molecule type" value="Genomic_DNA"/>
</dbReference>
<sequence length="295" mass="33719">MAKKVEHKSPLGEVFGFPIENESTKAERYRKQKLCPFNNKVPNCTKDKANNPLGVCSVWHNGISVITCPTRFREDWIIVEKAAEFAFGKKANWTSLSEIKLVDKNGQSAGNIDFVLVQYNDKGQLIDFASLEVQGVYISGNLRNPFEEYIKKPSKDFEWPKGYNYPKPDYLSSSRKRLIPQMLYKGGIFQSWKKKQTVALQKSFFETLPQLPTTTKSKADIAWLLYDLVFDKEQKQNNLVLTETVYTEFEPALLRVTTPEPGDISDFINILQNRLDEHLDKNPPDAPSLTDIISS</sequence>
<protein>
    <submittedName>
        <fullName evidence="2">Restriction endonuclease NotI</fullName>
    </submittedName>
</protein>
<keyword evidence="2" id="KW-0378">Hydrolase</keyword>
<dbReference type="InterPro" id="IPR022009">
    <property type="entry name" value="Resctriction_endonuc_II_NotI"/>
</dbReference>
<keyword evidence="3" id="KW-1185">Reference proteome</keyword>
<dbReference type="AlphaFoldDB" id="A0A1G6YA04"/>